<evidence type="ECO:0000313" key="4">
    <source>
        <dbReference type="EMBL" id="KAF0981329.1"/>
    </source>
</evidence>
<dbReference type="Gene3D" id="1.10.238.10">
    <property type="entry name" value="EF-hand"/>
    <property type="match status" value="1"/>
</dbReference>
<accession>A0A6A5C7T6</accession>
<feature type="region of interest" description="Disordered" evidence="2">
    <location>
        <begin position="1"/>
        <end position="31"/>
    </location>
</feature>
<dbReference type="InterPro" id="IPR018247">
    <property type="entry name" value="EF_Hand_1_Ca_BS"/>
</dbReference>
<evidence type="ECO:0000256" key="1">
    <source>
        <dbReference type="ARBA" id="ARBA00022837"/>
    </source>
</evidence>
<dbReference type="VEuPathDB" id="AmoebaDB:FDP41_012589"/>
<reference evidence="4 5" key="1">
    <citation type="journal article" date="2019" name="Sci. Rep.">
        <title>Nanopore sequencing improves the draft genome of the human pathogenic amoeba Naegleria fowleri.</title>
        <authorList>
            <person name="Liechti N."/>
            <person name="Schurch N."/>
            <person name="Bruggmann R."/>
            <person name="Wittwer M."/>
        </authorList>
    </citation>
    <scope>NUCLEOTIDE SEQUENCE [LARGE SCALE GENOMIC DNA]</scope>
    <source>
        <strain evidence="4 5">ATCC 30894</strain>
    </source>
</reference>
<feature type="domain" description="EF-hand" evidence="3">
    <location>
        <begin position="46"/>
        <end position="81"/>
    </location>
</feature>
<feature type="compositionally biased region" description="Low complexity" evidence="2">
    <location>
        <begin position="16"/>
        <end position="31"/>
    </location>
</feature>
<dbReference type="OMA" id="NDSMSMY"/>
<feature type="compositionally biased region" description="Polar residues" evidence="2">
    <location>
        <begin position="99"/>
        <end position="125"/>
    </location>
</feature>
<comment type="caution">
    <text evidence="4">The sequence shown here is derived from an EMBL/GenBank/DDBJ whole genome shotgun (WGS) entry which is preliminary data.</text>
</comment>
<keyword evidence="1" id="KW-0106">Calcium</keyword>
<feature type="region of interest" description="Disordered" evidence="2">
    <location>
        <begin position="99"/>
        <end position="146"/>
    </location>
</feature>
<dbReference type="PROSITE" id="PS00018">
    <property type="entry name" value="EF_HAND_1"/>
    <property type="match status" value="2"/>
</dbReference>
<dbReference type="AlphaFoldDB" id="A0A6A5C7T6"/>
<dbReference type="PROSITE" id="PS50222">
    <property type="entry name" value="EF_HAND_2"/>
    <property type="match status" value="2"/>
</dbReference>
<feature type="compositionally biased region" description="Polar residues" evidence="2">
    <location>
        <begin position="202"/>
        <end position="223"/>
    </location>
</feature>
<dbReference type="GO" id="GO:0005509">
    <property type="term" value="F:calcium ion binding"/>
    <property type="evidence" value="ECO:0007669"/>
    <property type="project" value="InterPro"/>
</dbReference>
<feature type="region of interest" description="Disordered" evidence="2">
    <location>
        <begin position="165"/>
        <end position="223"/>
    </location>
</feature>
<proteinExistence type="predicted"/>
<dbReference type="VEuPathDB" id="AmoebaDB:NF0123040"/>
<dbReference type="GeneID" id="68119804"/>
<dbReference type="SMART" id="SM00054">
    <property type="entry name" value="EFh"/>
    <property type="match status" value="2"/>
</dbReference>
<protein>
    <recommendedName>
        <fullName evidence="3">EF-hand domain-containing protein</fullName>
    </recommendedName>
</protein>
<evidence type="ECO:0000313" key="5">
    <source>
        <dbReference type="Proteomes" id="UP000444721"/>
    </source>
</evidence>
<name>A0A6A5C7T6_NAEFO</name>
<organism evidence="4 5">
    <name type="scientific">Naegleria fowleri</name>
    <name type="common">Brain eating amoeba</name>
    <dbReference type="NCBI Taxonomy" id="5763"/>
    <lineage>
        <taxon>Eukaryota</taxon>
        <taxon>Discoba</taxon>
        <taxon>Heterolobosea</taxon>
        <taxon>Tetramitia</taxon>
        <taxon>Eutetramitia</taxon>
        <taxon>Vahlkampfiidae</taxon>
        <taxon>Naegleria</taxon>
    </lineage>
</organism>
<dbReference type="InterPro" id="IPR002048">
    <property type="entry name" value="EF_hand_dom"/>
</dbReference>
<dbReference type="Pfam" id="PF00036">
    <property type="entry name" value="EF-hand_1"/>
    <property type="match status" value="1"/>
</dbReference>
<evidence type="ECO:0000259" key="3">
    <source>
        <dbReference type="PROSITE" id="PS50222"/>
    </source>
</evidence>
<dbReference type="OrthoDB" id="10261504at2759"/>
<keyword evidence="5" id="KW-1185">Reference proteome</keyword>
<dbReference type="Proteomes" id="UP000444721">
    <property type="component" value="Unassembled WGS sequence"/>
</dbReference>
<dbReference type="InterPro" id="IPR011992">
    <property type="entry name" value="EF-hand-dom_pair"/>
</dbReference>
<sequence>MGNQPHKSSEVELSHHPNTTTTTNNDSSHHSNSCSTKATLINCFALGDEMIYYLWRFYDCDNNHVLDKNEMRTFLTELIHTLHDVCLRSELMTFGCNSNSSSDTTKRLSGTVNTESFSAPSSPKQASHADPKKLHNSSASEIPRTDHGGFFTSESVSLDFPEIVNSPTPVSPLSEEKKKSRFGFLSRKKKSSASTSRMSVDLSKSSIPVQETQQPPSLKSQNSAIRMQMSSDVNSMKRRSVAVVPMTGLTPQHHLEQMLTGNSQQDEIRIKWRKIKEKMMSSIDDIIQKTDLDGDGNINYQEFLEFMKNFDASEMLTDIEPSQVNQILSQPFNLLEEDLSIDNSTISELTNESKRKSQLLQVLSQSASPDLSETGKAKKKEYSQGDLFNVAVFGSIKETLELLENNSLNIDKKELNSCLRRAIVDNNCSKSRLLLKYGASVCHSYSDAPCTEEIHTNFDLLTSSLLKSLRSYSPCMDGSELENFTIILRLLISKGWFSPDLKDENGKDYPPLSSNIIYEAILSNNDSMSMYEDELREALSETRSFEELEQEYSYKFEE</sequence>
<feature type="domain" description="EF-hand" evidence="3">
    <location>
        <begin position="278"/>
        <end position="313"/>
    </location>
</feature>
<dbReference type="SUPFAM" id="SSF47473">
    <property type="entry name" value="EF-hand"/>
    <property type="match status" value="1"/>
</dbReference>
<dbReference type="VEuPathDB" id="AmoebaDB:NfTy_024180"/>
<dbReference type="RefSeq" id="XP_044566042.1">
    <property type="nucleotide sequence ID" value="XM_044703124.1"/>
</dbReference>
<gene>
    <name evidence="4" type="ORF">FDP41_012589</name>
</gene>
<evidence type="ECO:0000256" key="2">
    <source>
        <dbReference type="SAM" id="MobiDB-lite"/>
    </source>
</evidence>
<dbReference type="EMBL" id="VFQX01000015">
    <property type="protein sequence ID" value="KAF0981329.1"/>
    <property type="molecule type" value="Genomic_DNA"/>
</dbReference>